<dbReference type="EMBL" id="GBRH01269700">
    <property type="protein sequence ID" value="JAD28195.1"/>
    <property type="molecule type" value="Transcribed_RNA"/>
</dbReference>
<proteinExistence type="predicted"/>
<reference evidence="1" key="2">
    <citation type="journal article" date="2015" name="Data Brief">
        <title>Shoot transcriptome of the giant reed, Arundo donax.</title>
        <authorList>
            <person name="Barrero R.A."/>
            <person name="Guerrero F.D."/>
            <person name="Moolhuijzen P."/>
            <person name="Goolsby J.A."/>
            <person name="Tidwell J."/>
            <person name="Bellgard S.E."/>
            <person name="Bellgard M.I."/>
        </authorList>
    </citation>
    <scope>NUCLEOTIDE SEQUENCE</scope>
    <source>
        <tissue evidence="1">Shoot tissue taken approximately 20 cm above the soil surface</tissue>
    </source>
</reference>
<name>A0A0A8YUN5_ARUDO</name>
<protein>
    <submittedName>
        <fullName evidence="1">Uncharacterized protein</fullName>
    </submittedName>
</protein>
<dbReference type="AlphaFoldDB" id="A0A0A8YUN5"/>
<organism evidence="1">
    <name type="scientific">Arundo donax</name>
    <name type="common">Giant reed</name>
    <name type="synonym">Donax arundinaceus</name>
    <dbReference type="NCBI Taxonomy" id="35708"/>
    <lineage>
        <taxon>Eukaryota</taxon>
        <taxon>Viridiplantae</taxon>
        <taxon>Streptophyta</taxon>
        <taxon>Embryophyta</taxon>
        <taxon>Tracheophyta</taxon>
        <taxon>Spermatophyta</taxon>
        <taxon>Magnoliopsida</taxon>
        <taxon>Liliopsida</taxon>
        <taxon>Poales</taxon>
        <taxon>Poaceae</taxon>
        <taxon>PACMAD clade</taxon>
        <taxon>Arundinoideae</taxon>
        <taxon>Arundineae</taxon>
        <taxon>Arundo</taxon>
    </lineage>
</organism>
<sequence length="33" mass="3752">MNNKLLVLPEMSYTLHDSLLTIQIGGTEIYCKL</sequence>
<reference evidence="1" key="1">
    <citation type="submission" date="2014-09" db="EMBL/GenBank/DDBJ databases">
        <authorList>
            <person name="Magalhaes I.L.F."/>
            <person name="Oliveira U."/>
            <person name="Santos F.R."/>
            <person name="Vidigal T.H.D.A."/>
            <person name="Brescovit A.D."/>
            <person name="Santos A.J."/>
        </authorList>
    </citation>
    <scope>NUCLEOTIDE SEQUENCE</scope>
    <source>
        <tissue evidence="1">Shoot tissue taken approximately 20 cm above the soil surface</tissue>
    </source>
</reference>
<accession>A0A0A8YUN5</accession>
<evidence type="ECO:0000313" key="1">
    <source>
        <dbReference type="EMBL" id="JAD28195.1"/>
    </source>
</evidence>